<sequence>MCTFFFLEKLPNLKFEADFPNFVNYTKKLRHELEKGQFETILKMDLAQDFEVFVHMLPSVAVFRDGGIKRAWVSIIGIVSKSLQTERLDIHSLSPLLNFALSVFHWTQFTTEVELEITPVWPYAVGLQIFFFFFSNIYYYT</sequence>
<evidence type="ECO:0000313" key="2">
    <source>
        <dbReference type="EMBL" id="ETO22146.1"/>
    </source>
</evidence>
<accession>X6N7V9</accession>
<dbReference type="AlphaFoldDB" id="X6N7V9"/>
<dbReference type="Proteomes" id="UP000023152">
    <property type="component" value="Unassembled WGS sequence"/>
</dbReference>
<feature type="transmembrane region" description="Helical" evidence="1">
    <location>
        <begin position="120"/>
        <end position="140"/>
    </location>
</feature>
<keyword evidence="1" id="KW-0812">Transmembrane</keyword>
<reference evidence="2 3" key="1">
    <citation type="journal article" date="2013" name="Curr. Biol.">
        <title>The Genome of the Foraminiferan Reticulomyxa filosa.</title>
        <authorList>
            <person name="Glockner G."/>
            <person name="Hulsmann N."/>
            <person name="Schleicher M."/>
            <person name="Noegel A.A."/>
            <person name="Eichinger L."/>
            <person name="Gallinger C."/>
            <person name="Pawlowski J."/>
            <person name="Sierra R."/>
            <person name="Euteneuer U."/>
            <person name="Pillet L."/>
            <person name="Moustafa A."/>
            <person name="Platzer M."/>
            <person name="Groth M."/>
            <person name="Szafranski K."/>
            <person name="Schliwa M."/>
        </authorList>
    </citation>
    <scope>NUCLEOTIDE SEQUENCE [LARGE SCALE GENOMIC DNA]</scope>
</reference>
<name>X6N7V9_RETFI</name>
<gene>
    <name evidence="2" type="ORF">RFI_15055</name>
</gene>
<keyword evidence="3" id="KW-1185">Reference proteome</keyword>
<dbReference type="EMBL" id="ASPP01010997">
    <property type="protein sequence ID" value="ETO22146.1"/>
    <property type="molecule type" value="Genomic_DNA"/>
</dbReference>
<proteinExistence type="predicted"/>
<protein>
    <submittedName>
        <fullName evidence="2">Uncharacterized protein</fullName>
    </submittedName>
</protein>
<evidence type="ECO:0000313" key="3">
    <source>
        <dbReference type="Proteomes" id="UP000023152"/>
    </source>
</evidence>
<keyword evidence="1" id="KW-0472">Membrane</keyword>
<comment type="caution">
    <text evidence="2">The sequence shown here is derived from an EMBL/GenBank/DDBJ whole genome shotgun (WGS) entry which is preliminary data.</text>
</comment>
<organism evidence="2 3">
    <name type="scientific">Reticulomyxa filosa</name>
    <dbReference type="NCBI Taxonomy" id="46433"/>
    <lineage>
        <taxon>Eukaryota</taxon>
        <taxon>Sar</taxon>
        <taxon>Rhizaria</taxon>
        <taxon>Retaria</taxon>
        <taxon>Foraminifera</taxon>
        <taxon>Monothalamids</taxon>
        <taxon>Reticulomyxidae</taxon>
        <taxon>Reticulomyxa</taxon>
    </lineage>
</organism>
<keyword evidence="1" id="KW-1133">Transmembrane helix</keyword>
<evidence type="ECO:0000256" key="1">
    <source>
        <dbReference type="SAM" id="Phobius"/>
    </source>
</evidence>